<keyword evidence="1" id="KW-0328">Glycosyltransferase</keyword>
<reference evidence="5" key="1">
    <citation type="journal article" date="2020" name="Stud. Mycol.">
        <title>101 Dothideomycetes genomes: a test case for predicting lifestyles and emergence of pathogens.</title>
        <authorList>
            <person name="Haridas S."/>
            <person name="Albert R."/>
            <person name="Binder M."/>
            <person name="Bloem J."/>
            <person name="Labutti K."/>
            <person name="Salamov A."/>
            <person name="Andreopoulos B."/>
            <person name="Baker S."/>
            <person name="Barry K."/>
            <person name="Bills G."/>
            <person name="Bluhm B."/>
            <person name="Cannon C."/>
            <person name="Castanera R."/>
            <person name="Culley D."/>
            <person name="Daum C."/>
            <person name="Ezra D."/>
            <person name="Gonzalez J."/>
            <person name="Henrissat B."/>
            <person name="Kuo A."/>
            <person name="Liang C."/>
            <person name="Lipzen A."/>
            <person name="Lutzoni F."/>
            <person name="Magnuson J."/>
            <person name="Mondo S."/>
            <person name="Nolan M."/>
            <person name="Ohm R."/>
            <person name="Pangilinan J."/>
            <person name="Park H.-J."/>
            <person name="Ramirez L."/>
            <person name="Alfaro M."/>
            <person name="Sun H."/>
            <person name="Tritt A."/>
            <person name="Yoshinaga Y."/>
            <person name="Zwiers L.-H."/>
            <person name="Turgeon B."/>
            <person name="Goodwin S."/>
            <person name="Spatafora J."/>
            <person name="Crous P."/>
            <person name="Grigoriev I."/>
        </authorList>
    </citation>
    <scope>NUCLEOTIDE SEQUENCE</scope>
    <source>
        <strain evidence="5">CBS 473.64</strain>
    </source>
</reference>
<dbReference type="InterPro" id="IPR049625">
    <property type="entry name" value="Glyco_transf_61_cat"/>
</dbReference>
<dbReference type="Pfam" id="PF04577">
    <property type="entry name" value="Glyco_transf_61"/>
    <property type="match status" value="1"/>
</dbReference>
<feature type="domain" description="Glycosyltransferase 61 catalytic" evidence="4">
    <location>
        <begin position="293"/>
        <end position="412"/>
    </location>
</feature>
<gene>
    <name evidence="5" type="ORF">P280DRAFT_403074</name>
</gene>
<evidence type="ECO:0000259" key="4">
    <source>
        <dbReference type="Pfam" id="PF04577"/>
    </source>
</evidence>
<dbReference type="GO" id="GO:0016757">
    <property type="term" value="F:glycosyltransferase activity"/>
    <property type="evidence" value="ECO:0007669"/>
    <property type="project" value="UniProtKB-KW"/>
</dbReference>
<evidence type="ECO:0000313" key="5">
    <source>
        <dbReference type="EMBL" id="KAF2639183.1"/>
    </source>
</evidence>
<dbReference type="AlphaFoldDB" id="A0A6A6RXM6"/>
<evidence type="ECO:0000256" key="3">
    <source>
        <dbReference type="ARBA" id="ARBA00023180"/>
    </source>
</evidence>
<name>A0A6A6RXM6_9PLEO</name>
<evidence type="ECO:0000256" key="1">
    <source>
        <dbReference type="ARBA" id="ARBA00022676"/>
    </source>
</evidence>
<sequence length="486" mass="55209">MFTGLSLSGVLCYDIAHILIYVQKLNTHETDLPPSLSPPQTTEAPLPSIYHYERPQSESCHNTFGLGYLYNFRDSASLYCTDDSTSPMTCFNTHIHTSQKEKHVQDNFCIARNAKVNAATKKIELRCTLREFNEEEKARGVLAPKDFHDYGWFDTGPYVAFNRSITMKESGGRPKAKFTIAMNRDADSFGHNFAEISSLILTLDIAKMTTDPKTGEPFFKDGDEEFTQLMILDGKEDGHFLELYSLAAKMPIRRIENTEEDEDLGTIILPLAGIGNPMWLWCWTYHGCHNQWEWLRALRNRVLDHYGLLDQTPRLPAPPKDEGQPTVLEDRNGKLVVTVIDRYAQSRELTNQAECIDALQKAFPDIIIGIARFKQHTFAEQFNITHNTDVLVGAHGAGMVHTVFLRPKSAVVELQPEGVLWQGHRNEASGLGLDYFTTHTKPVIAEGNEQNWQEDKMFMEPEHFVRIVGTAIRSVYSHRSDNQDID</sequence>
<dbReference type="OrthoDB" id="529273at2759"/>
<keyword evidence="3" id="KW-0325">Glycoprotein</keyword>
<accession>A0A6A6RXM6</accession>
<dbReference type="InterPro" id="IPR007657">
    <property type="entry name" value="Glycosyltransferase_61"/>
</dbReference>
<dbReference type="PANTHER" id="PTHR20961">
    <property type="entry name" value="GLYCOSYLTRANSFERASE"/>
    <property type="match status" value="1"/>
</dbReference>
<keyword evidence="6" id="KW-1185">Reference proteome</keyword>
<keyword evidence="2" id="KW-0808">Transferase</keyword>
<protein>
    <recommendedName>
        <fullName evidence="4">Glycosyltransferase 61 catalytic domain-containing protein</fullName>
    </recommendedName>
</protein>
<dbReference type="Proteomes" id="UP000799753">
    <property type="component" value="Unassembled WGS sequence"/>
</dbReference>
<dbReference type="EMBL" id="MU006787">
    <property type="protein sequence ID" value="KAF2639183.1"/>
    <property type="molecule type" value="Genomic_DNA"/>
</dbReference>
<evidence type="ECO:0000313" key="6">
    <source>
        <dbReference type="Proteomes" id="UP000799753"/>
    </source>
</evidence>
<evidence type="ECO:0000256" key="2">
    <source>
        <dbReference type="ARBA" id="ARBA00022679"/>
    </source>
</evidence>
<organism evidence="5 6">
    <name type="scientific">Massarina eburnea CBS 473.64</name>
    <dbReference type="NCBI Taxonomy" id="1395130"/>
    <lineage>
        <taxon>Eukaryota</taxon>
        <taxon>Fungi</taxon>
        <taxon>Dikarya</taxon>
        <taxon>Ascomycota</taxon>
        <taxon>Pezizomycotina</taxon>
        <taxon>Dothideomycetes</taxon>
        <taxon>Pleosporomycetidae</taxon>
        <taxon>Pleosporales</taxon>
        <taxon>Massarineae</taxon>
        <taxon>Massarinaceae</taxon>
        <taxon>Massarina</taxon>
    </lineage>
</organism>
<proteinExistence type="predicted"/>